<dbReference type="Proteomes" id="UP000027309">
    <property type="component" value="Unassembled WGS sequence"/>
</dbReference>
<dbReference type="GO" id="GO:0051537">
    <property type="term" value="F:2 iron, 2 sulfur cluster binding"/>
    <property type="evidence" value="ECO:0007669"/>
    <property type="project" value="InterPro"/>
</dbReference>
<name>A0A836LWP3_ACIBA</name>
<dbReference type="Pfam" id="PF00111">
    <property type="entry name" value="Fer2"/>
    <property type="match status" value="1"/>
</dbReference>
<dbReference type="AlphaFoldDB" id="A0A836LWP3"/>
<dbReference type="InterPro" id="IPR006058">
    <property type="entry name" value="2Fe2S_fd_BS"/>
</dbReference>
<dbReference type="CDD" id="cd00207">
    <property type="entry name" value="fer2"/>
    <property type="match status" value="1"/>
</dbReference>
<accession>A0A836LWP3</accession>
<feature type="non-terminal residue" evidence="2">
    <location>
        <position position="1"/>
    </location>
</feature>
<sequence>ILQAIETLNIDVECLCREGVCGTCETAILEGEAEHFDQYLSDTEKASQKSMMICVSRAKGKKLVLDL</sequence>
<dbReference type="RefSeq" id="WP_032000308.1">
    <property type="nucleotide sequence ID" value="NZ_JMOA01000143.1"/>
</dbReference>
<dbReference type="PROSITE" id="PS51085">
    <property type="entry name" value="2FE2S_FER_2"/>
    <property type="match status" value="1"/>
</dbReference>
<protein>
    <submittedName>
        <fullName evidence="2">2Fe-2S iron-sulfur cluster binding domain protein</fullName>
    </submittedName>
</protein>
<evidence type="ECO:0000313" key="2">
    <source>
        <dbReference type="EMBL" id="KCX96313.1"/>
    </source>
</evidence>
<dbReference type="PROSITE" id="PS00197">
    <property type="entry name" value="2FE2S_FER_1"/>
    <property type="match status" value="1"/>
</dbReference>
<gene>
    <name evidence="2" type="ORF">J572_4107</name>
</gene>
<dbReference type="InterPro" id="IPR012675">
    <property type="entry name" value="Beta-grasp_dom_sf"/>
</dbReference>
<dbReference type="InterPro" id="IPR001041">
    <property type="entry name" value="2Fe-2S_ferredoxin-type"/>
</dbReference>
<reference evidence="2 3" key="1">
    <citation type="submission" date="2014-04" db="EMBL/GenBank/DDBJ databases">
        <title>Comparative genomics and transcriptomics to identify genetic mechanisms underlying the emergence of carbapenem resistant Acinetobacter baumannii (CRAb).</title>
        <authorList>
            <person name="Harris A.D."/>
            <person name="Johnson K.J."/>
            <person name="George J."/>
            <person name="Nadendla S."/>
            <person name="Daugherty S.C."/>
            <person name="Parankush S."/>
            <person name="Sadzewicz L."/>
            <person name="Tallon L."/>
            <person name="Sengamalay N."/>
            <person name="Hazen T.H."/>
            <person name="Rasko D.A."/>
        </authorList>
    </citation>
    <scope>NUCLEOTIDE SEQUENCE [LARGE SCALE GENOMIC DNA]</scope>
    <source>
        <strain evidence="2 3">1499986</strain>
    </source>
</reference>
<dbReference type="InterPro" id="IPR036010">
    <property type="entry name" value="2Fe-2S_ferredoxin-like_sf"/>
</dbReference>
<evidence type="ECO:0000313" key="3">
    <source>
        <dbReference type="Proteomes" id="UP000027309"/>
    </source>
</evidence>
<dbReference type="EMBL" id="JMOA01000143">
    <property type="protein sequence ID" value="KCX96313.1"/>
    <property type="molecule type" value="Genomic_DNA"/>
</dbReference>
<feature type="domain" description="2Fe-2S ferredoxin-type" evidence="1">
    <location>
        <begin position="1"/>
        <end position="67"/>
    </location>
</feature>
<dbReference type="SUPFAM" id="SSF54292">
    <property type="entry name" value="2Fe-2S ferredoxin-like"/>
    <property type="match status" value="1"/>
</dbReference>
<comment type="caution">
    <text evidence="2">The sequence shown here is derived from an EMBL/GenBank/DDBJ whole genome shotgun (WGS) entry which is preliminary data.</text>
</comment>
<organism evidence="2 3">
    <name type="scientific">Acinetobacter baumannii 1499986</name>
    <dbReference type="NCBI Taxonomy" id="1310673"/>
    <lineage>
        <taxon>Bacteria</taxon>
        <taxon>Pseudomonadati</taxon>
        <taxon>Pseudomonadota</taxon>
        <taxon>Gammaproteobacteria</taxon>
        <taxon>Moraxellales</taxon>
        <taxon>Moraxellaceae</taxon>
        <taxon>Acinetobacter</taxon>
        <taxon>Acinetobacter calcoaceticus/baumannii complex</taxon>
    </lineage>
</organism>
<dbReference type="Gene3D" id="3.10.20.30">
    <property type="match status" value="1"/>
</dbReference>
<proteinExistence type="predicted"/>
<evidence type="ECO:0000259" key="1">
    <source>
        <dbReference type="PROSITE" id="PS51085"/>
    </source>
</evidence>